<evidence type="ECO:0000256" key="1">
    <source>
        <dbReference type="SAM" id="Coils"/>
    </source>
</evidence>
<evidence type="ECO:0000313" key="3">
    <source>
        <dbReference type="Proteomes" id="UP000298347"/>
    </source>
</evidence>
<name>A0A4Z0GK24_9BACL</name>
<comment type="caution">
    <text evidence="2">The sequence shown here is derived from an EMBL/GenBank/DDBJ whole genome shotgun (WGS) entry which is preliminary data.</text>
</comment>
<keyword evidence="3" id="KW-1185">Reference proteome</keyword>
<proteinExistence type="predicted"/>
<organism evidence="2 3">
    <name type="scientific">Sporolactobacillus shoreae</name>
    <dbReference type="NCBI Taxonomy" id="1465501"/>
    <lineage>
        <taxon>Bacteria</taxon>
        <taxon>Bacillati</taxon>
        <taxon>Bacillota</taxon>
        <taxon>Bacilli</taxon>
        <taxon>Bacillales</taxon>
        <taxon>Sporolactobacillaceae</taxon>
        <taxon>Sporolactobacillus</taxon>
    </lineage>
</organism>
<sequence>MSRLDANEAFRLIHHYMVKVEREEVDQWLKEDPAVQSDTEGIMDEAWMYRFNAWLQCKGTAHEMGIDPQTKIDRLLDEIDRLKQEIKQLKSEKLLLEAELGQDPF</sequence>
<accession>A0A4Z0GK24</accession>
<keyword evidence="1" id="KW-0175">Coiled coil</keyword>
<dbReference type="EMBL" id="SRJD01000027">
    <property type="protein sequence ID" value="TGA96289.1"/>
    <property type="molecule type" value="Genomic_DNA"/>
</dbReference>
<evidence type="ECO:0000313" key="2">
    <source>
        <dbReference type="EMBL" id="TGA96289.1"/>
    </source>
</evidence>
<gene>
    <name evidence="2" type="ORF">E4665_16070</name>
</gene>
<protein>
    <submittedName>
        <fullName evidence="2">Uncharacterized protein</fullName>
    </submittedName>
</protein>
<dbReference type="RefSeq" id="WP_135349817.1">
    <property type="nucleotide sequence ID" value="NZ_SRJD01000027.1"/>
</dbReference>
<dbReference type="Proteomes" id="UP000298347">
    <property type="component" value="Unassembled WGS sequence"/>
</dbReference>
<dbReference type="AlphaFoldDB" id="A0A4Z0GK24"/>
<feature type="coiled-coil region" evidence="1">
    <location>
        <begin position="72"/>
        <end position="99"/>
    </location>
</feature>
<dbReference type="OrthoDB" id="2940764at2"/>
<reference evidence="2 3" key="1">
    <citation type="journal article" date="2015" name="Int. J. Syst. Evol. Microbiol.">
        <title>Sporolactobacillus shoreae sp. nov. and Sporolactobacillus spathodeae sp. nov., two spore-forming lactic acid bacteria isolated from tree barks in Thailand.</title>
        <authorList>
            <person name="Thamacharoensuk T."/>
            <person name="Kitahara M."/>
            <person name="Ohkuma M."/>
            <person name="Thongchul N."/>
            <person name="Tanasupawat S."/>
        </authorList>
    </citation>
    <scope>NUCLEOTIDE SEQUENCE [LARGE SCALE GENOMIC DNA]</scope>
    <source>
        <strain evidence="2 3">BK92</strain>
    </source>
</reference>